<dbReference type="AlphaFoldDB" id="A0A562IV75"/>
<proteinExistence type="predicted"/>
<protein>
    <submittedName>
        <fullName evidence="4">PRC-barrel domain protein</fullName>
    </submittedName>
</protein>
<accession>A0A562IV75</accession>
<dbReference type="GO" id="GO:0019684">
    <property type="term" value="P:photosynthesis, light reaction"/>
    <property type="evidence" value="ECO:0007669"/>
    <property type="project" value="InterPro"/>
</dbReference>
<dbReference type="EMBL" id="VLKF01000001">
    <property type="protein sequence ID" value="TWH74673.1"/>
    <property type="molecule type" value="Genomic_DNA"/>
</dbReference>
<dbReference type="Pfam" id="PF09557">
    <property type="entry name" value="DUF2382"/>
    <property type="match status" value="1"/>
</dbReference>
<feature type="region of interest" description="Disordered" evidence="1">
    <location>
        <begin position="110"/>
        <end position="142"/>
    </location>
</feature>
<dbReference type="Pfam" id="PF05239">
    <property type="entry name" value="PRC"/>
    <property type="match status" value="1"/>
</dbReference>
<dbReference type="GO" id="GO:0030077">
    <property type="term" value="C:plasma membrane light-harvesting complex"/>
    <property type="evidence" value="ECO:0007669"/>
    <property type="project" value="InterPro"/>
</dbReference>
<dbReference type="RefSeq" id="WP_153358316.1">
    <property type="nucleotide sequence ID" value="NZ_ML762483.1"/>
</dbReference>
<evidence type="ECO:0000313" key="4">
    <source>
        <dbReference type="EMBL" id="TWH74673.1"/>
    </source>
</evidence>
<dbReference type="InterPro" id="IPR014747">
    <property type="entry name" value="Bac_photo_RC_H_C"/>
</dbReference>
<gene>
    <name evidence="4" type="ORF">JD78_03218</name>
</gene>
<dbReference type="Proteomes" id="UP000321490">
    <property type="component" value="Unassembled WGS sequence"/>
</dbReference>
<dbReference type="Gene3D" id="3.90.50.10">
    <property type="entry name" value="Photosynthetic Reaction Center, subunit H, domain 2"/>
    <property type="match status" value="1"/>
</dbReference>
<sequence>MTTDSAPPPVIGATVDDRDGTALGTVTAVFLDDVTGRPTWIGLTEGQHAAPDDEEVPVIAPMAGAEFDGGRLHLTVPATAVRTAPRVARPDHLSPDEEATLQAHYRVGAAAGTGPEPAHARTAPVPTTRDGAGDGTMTRSEEQLEVHTVVEPWTRAVLRIEEVTEEVMVPVTVTRQRARIEHLPLRAGGGADGDRTEVGGDRTGEWVTLFGERPVVSVEREPVERVRLTTSWTTEEHEVGEQLRRERVELTTTEDPRG</sequence>
<feature type="compositionally biased region" description="Basic and acidic residues" evidence="1">
    <location>
        <begin position="234"/>
        <end position="258"/>
    </location>
</feature>
<dbReference type="InterPro" id="IPR019060">
    <property type="entry name" value="DUF2382"/>
</dbReference>
<evidence type="ECO:0000313" key="5">
    <source>
        <dbReference type="Proteomes" id="UP000321490"/>
    </source>
</evidence>
<name>A0A562IV75_9ACTN</name>
<evidence type="ECO:0000256" key="1">
    <source>
        <dbReference type="SAM" id="MobiDB-lite"/>
    </source>
</evidence>
<dbReference type="SUPFAM" id="SSF50346">
    <property type="entry name" value="PRC-barrel domain"/>
    <property type="match status" value="1"/>
</dbReference>
<keyword evidence="5" id="KW-1185">Reference proteome</keyword>
<feature type="region of interest" description="Disordered" evidence="1">
    <location>
        <begin position="233"/>
        <end position="258"/>
    </location>
</feature>
<dbReference type="InterPro" id="IPR011033">
    <property type="entry name" value="PRC_barrel-like_sf"/>
</dbReference>
<reference evidence="4 5" key="1">
    <citation type="submission" date="2019-07" db="EMBL/GenBank/DDBJ databases">
        <title>R&amp;d 2014.</title>
        <authorList>
            <person name="Klenk H.-P."/>
        </authorList>
    </citation>
    <scope>NUCLEOTIDE SEQUENCE [LARGE SCALE GENOMIC DNA]</scope>
    <source>
        <strain evidence="4 5">DSM 45764</strain>
    </source>
</reference>
<evidence type="ECO:0000259" key="3">
    <source>
        <dbReference type="Pfam" id="PF09557"/>
    </source>
</evidence>
<comment type="caution">
    <text evidence="4">The sequence shown here is derived from an EMBL/GenBank/DDBJ whole genome shotgun (WGS) entry which is preliminary data.</text>
</comment>
<feature type="domain" description="DUF2382" evidence="3">
    <location>
        <begin position="137"/>
        <end position="249"/>
    </location>
</feature>
<dbReference type="OrthoDB" id="3712018at2"/>
<organism evidence="4 5">
    <name type="scientific">Modestobacter roseus</name>
    <dbReference type="NCBI Taxonomy" id="1181884"/>
    <lineage>
        <taxon>Bacteria</taxon>
        <taxon>Bacillati</taxon>
        <taxon>Actinomycetota</taxon>
        <taxon>Actinomycetes</taxon>
        <taxon>Geodermatophilales</taxon>
        <taxon>Geodermatophilaceae</taxon>
        <taxon>Modestobacter</taxon>
    </lineage>
</organism>
<dbReference type="InterPro" id="IPR027275">
    <property type="entry name" value="PRC-brl_dom"/>
</dbReference>
<feature type="domain" description="PRC-barrel" evidence="2">
    <location>
        <begin position="10"/>
        <end position="77"/>
    </location>
</feature>
<evidence type="ECO:0000259" key="2">
    <source>
        <dbReference type="Pfam" id="PF05239"/>
    </source>
</evidence>